<dbReference type="SUPFAM" id="SSF46785">
    <property type="entry name" value="Winged helix' DNA-binding domain"/>
    <property type="match status" value="1"/>
</dbReference>
<dbReference type="CDD" id="cd00090">
    <property type="entry name" value="HTH_ARSR"/>
    <property type="match status" value="1"/>
</dbReference>
<evidence type="ECO:0000256" key="2">
    <source>
        <dbReference type="ARBA" id="ARBA00023125"/>
    </source>
</evidence>
<dbReference type="EMBL" id="LT629772">
    <property type="protein sequence ID" value="SDS74430.1"/>
    <property type="molecule type" value="Genomic_DNA"/>
</dbReference>
<keyword evidence="3" id="KW-0804">Transcription</keyword>
<dbReference type="AlphaFoldDB" id="A0A1H1UQ73"/>
<dbReference type="PANTHER" id="PTHR43132:SF8">
    <property type="entry name" value="HTH-TYPE TRANSCRIPTIONAL REGULATOR KMTR"/>
    <property type="match status" value="1"/>
</dbReference>
<dbReference type="InterPro" id="IPR011991">
    <property type="entry name" value="ArsR-like_HTH"/>
</dbReference>
<keyword evidence="2" id="KW-0238">DNA-binding</keyword>
<keyword evidence="6" id="KW-1185">Reference proteome</keyword>
<dbReference type="STRING" id="630515.SAMN04489812_2878"/>
<dbReference type="InterPro" id="IPR036390">
    <property type="entry name" value="WH_DNA-bd_sf"/>
</dbReference>
<dbReference type="InterPro" id="IPR051011">
    <property type="entry name" value="Metal_resp_trans_reg"/>
</dbReference>
<evidence type="ECO:0000256" key="1">
    <source>
        <dbReference type="ARBA" id="ARBA00023015"/>
    </source>
</evidence>
<evidence type="ECO:0000256" key="3">
    <source>
        <dbReference type="ARBA" id="ARBA00023163"/>
    </source>
</evidence>
<dbReference type="InterPro" id="IPR001845">
    <property type="entry name" value="HTH_ArsR_DNA-bd_dom"/>
</dbReference>
<dbReference type="PROSITE" id="PS50987">
    <property type="entry name" value="HTH_ARSR_2"/>
    <property type="match status" value="1"/>
</dbReference>
<dbReference type="RefSeq" id="WP_091525822.1">
    <property type="nucleotide sequence ID" value="NZ_LT629772.1"/>
</dbReference>
<feature type="domain" description="HTH arsR-type" evidence="4">
    <location>
        <begin position="231"/>
        <end position="316"/>
    </location>
</feature>
<keyword evidence="1" id="KW-0805">Transcription regulation</keyword>
<sequence>MLRIQFTVEDLASTRLVPEPAPILETKLAAIGLHRGIGAPWGERWRHRALTAFPRSAEPLRELVPGFALTVSPSSLVDDFDAWREASASLGPHHRQAEMRLWYGSGGVPPLIRSGSQGDLDAERVFLRAMRSAFTAVVKPYWDDVRANHHAELIRQGRLIASQGIGSMLTTAIAGSRWCGDWLLIDTPYERTVRLGGRGLALTPVAFWSGPPLIGGFPDRPVVLAYAAPATLSIRVGSQSDPLAAILGSTRAAVLRLLATDHTTGDVARDLGVSAATASEHTSALRAARLITSRRDGKTVVHRVAELGRELIEVNR</sequence>
<accession>A0A1H1UQ73</accession>
<reference evidence="5 6" key="1">
    <citation type="submission" date="2016-10" db="EMBL/GenBank/DDBJ databases">
        <authorList>
            <person name="de Groot N.N."/>
        </authorList>
    </citation>
    <scope>NUCLEOTIDE SEQUENCE [LARGE SCALE GENOMIC DNA]</scope>
    <source>
        <strain evidence="5 6">DSM 21800</strain>
    </source>
</reference>
<dbReference type="PANTHER" id="PTHR43132">
    <property type="entry name" value="ARSENICAL RESISTANCE OPERON REPRESSOR ARSR-RELATED"/>
    <property type="match status" value="1"/>
</dbReference>
<dbReference type="Gene3D" id="1.10.10.10">
    <property type="entry name" value="Winged helix-like DNA-binding domain superfamily/Winged helix DNA-binding domain"/>
    <property type="match status" value="1"/>
</dbReference>
<dbReference type="SMART" id="SM00418">
    <property type="entry name" value="HTH_ARSR"/>
    <property type="match status" value="1"/>
</dbReference>
<protein>
    <submittedName>
        <fullName evidence="5">Helix-turn-helix domain-containing protein</fullName>
    </submittedName>
</protein>
<evidence type="ECO:0000313" key="5">
    <source>
        <dbReference type="EMBL" id="SDS74430.1"/>
    </source>
</evidence>
<gene>
    <name evidence="5" type="ORF">SAMN04489812_2878</name>
</gene>
<evidence type="ECO:0000313" key="6">
    <source>
        <dbReference type="Proteomes" id="UP000199103"/>
    </source>
</evidence>
<proteinExistence type="predicted"/>
<evidence type="ECO:0000259" key="4">
    <source>
        <dbReference type="PROSITE" id="PS50987"/>
    </source>
</evidence>
<dbReference type="GO" id="GO:0003700">
    <property type="term" value="F:DNA-binding transcription factor activity"/>
    <property type="evidence" value="ECO:0007669"/>
    <property type="project" value="InterPro"/>
</dbReference>
<name>A0A1H1UQ73_9ACTN</name>
<dbReference type="Proteomes" id="UP000199103">
    <property type="component" value="Chromosome I"/>
</dbReference>
<dbReference type="InterPro" id="IPR036388">
    <property type="entry name" value="WH-like_DNA-bd_sf"/>
</dbReference>
<organism evidence="5 6">
    <name type="scientific">Microlunatus soli</name>
    <dbReference type="NCBI Taxonomy" id="630515"/>
    <lineage>
        <taxon>Bacteria</taxon>
        <taxon>Bacillati</taxon>
        <taxon>Actinomycetota</taxon>
        <taxon>Actinomycetes</taxon>
        <taxon>Propionibacteriales</taxon>
        <taxon>Propionibacteriaceae</taxon>
        <taxon>Microlunatus</taxon>
    </lineage>
</organism>
<dbReference type="GO" id="GO:0003677">
    <property type="term" value="F:DNA binding"/>
    <property type="evidence" value="ECO:0007669"/>
    <property type="project" value="UniProtKB-KW"/>
</dbReference>
<dbReference type="OrthoDB" id="4745720at2"/>